<dbReference type="Pfam" id="PF00571">
    <property type="entry name" value="CBS"/>
    <property type="match status" value="2"/>
</dbReference>
<name>A0A915U231_9BACT</name>
<evidence type="ECO:0000256" key="2">
    <source>
        <dbReference type="PROSITE-ProRule" id="PRU00703"/>
    </source>
</evidence>
<reference evidence="4" key="1">
    <citation type="submission" date="2020-12" db="EMBL/GenBank/DDBJ databases">
        <title>Desulfobium dissulfuricans gen. nov., sp. nov., a novel mesophilic, sulfate-reducing bacterium isolated from a deep-sea hydrothermal vent.</title>
        <authorList>
            <person name="Hashimoto Y."/>
            <person name="Tame A."/>
            <person name="Sawayama S."/>
            <person name="Miyazaki J."/>
            <person name="Takai K."/>
            <person name="Nakagawa S."/>
        </authorList>
    </citation>
    <scope>NUCLEOTIDE SEQUENCE</scope>
    <source>
        <strain evidence="4">GF1</strain>
    </source>
</reference>
<dbReference type="AlphaFoldDB" id="A0A915U231"/>
<dbReference type="InterPro" id="IPR051257">
    <property type="entry name" value="Diverse_CBS-Domain"/>
</dbReference>
<accession>A0A915U231</accession>
<dbReference type="PROSITE" id="PS51371">
    <property type="entry name" value="CBS"/>
    <property type="match status" value="2"/>
</dbReference>
<keyword evidence="1 2" id="KW-0129">CBS domain</keyword>
<dbReference type="SUPFAM" id="SSF54631">
    <property type="entry name" value="CBS-domain pair"/>
    <property type="match status" value="1"/>
</dbReference>
<proteinExistence type="predicted"/>
<evidence type="ECO:0000259" key="3">
    <source>
        <dbReference type="PROSITE" id="PS51371"/>
    </source>
</evidence>
<dbReference type="PANTHER" id="PTHR43080:SF2">
    <property type="entry name" value="CBS DOMAIN-CONTAINING PROTEIN"/>
    <property type="match status" value="1"/>
</dbReference>
<dbReference type="PANTHER" id="PTHR43080">
    <property type="entry name" value="CBS DOMAIN-CONTAINING PROTEIN CBSX3, MITOCHONDRIAL"/>
    <property type="match status" value="1"/>
</dbReference>
<dbReference type="Gene3D" id="3.10.580.10">
    <property type="entry name" value="CBS-domain"/>
    <property type="match status" value="1"/>
</dbReference>
<dbReference type="CDD" id="cd17775">
    <property type="entry name" value="CBS_pair_bact_arch"/>
    <property type="match status" value="1"/>
</dbReference>
<evidence type="ECO:0000313" key="5">
    <source>
        <dbReference type="Proteomes" id="UP001063350"/>
    </source>
</evidence>
<feature type="domain" description="CBS" evidence="3">
    <location>
        <begin position="76"/>
        <end position="132"/>
    </location>
</feature>
<protein>
    <submittedName>
        <fullName evidence="4">CBS domain-containing protein</fullName>
    </submittedName>
</protein>
<dbReference type="SMART" id="SM00116">
    <property type="entry name" value="CBS"/>
    <property type="match status" value="2"/>
</dbReference>
<evidence type="ECO:0000256" key="1">
    <source>
        <dbReference type="ARBA" id="ARBA00023122"/>
    </source>
</evidence>
<feature type="domain" description="CBS" evidence="3">
    <location>
        <begin position="7"/>
        <end position="67"/>
    </location>
</feature>
<dbReference type="EMBL" id="AP024233">
    <property type="protein sequence ID" value="BCO09914.1"/>
    <property type="molecule type" value="Genomic_DNA"/>
</dbReference>
<evidence type="ECO:0000313" key="4">
    <source>
        <dbReference type="EMBL" id="BCO09914.1"/>
    </source>
</evidence>
<sequence>MTVREFCTRDVVITNKGSSITEVAQLMRKYHVGDVVVVERRDEQNIPVGIITDRDIVVQLIARGMAPDAVTAGEVMSSELIVARENEGIWYTMQQMRGKGVRRIPVVNDDGGLEGILAVDDLVELLGQELTLLARVAAQGRAMERLQQE</sequence>
<keyword evidence="5" id="KW-1185">Reference proteome</keyword>
<dbReference type="InterPro" id="IPR046342">
    <property type="entry name" value="CBS_dom_sf"/>
</dbReference>
<organism evidence="4 5">
    <name type="scientific">Desulfolithobacter dissulfuricans</name>
    <dbReference type="NCBI Taxonomy" id="2795293"/>
    <lineage>
        <taxon>Bacteria</taxon>
        <taxon>Pseudomonadati</taxon>
        <taxon>Thermodesulfobacteriota</taxon>
        <taxon>Desulfobulbia</taxon>
        <taxon>Desulfobulbales</taxon>
        <taxon>Desulfobulbaceae</taxon>
        <taxon>Desulfolithobacter</taxon>
    </lineage>
</organism>
<dbReference type="RefSeq" id="WP_267926655.1">
    <property type="nucleotide sequence ID" value="NZ_AP024233.1"/>
</dbReference>
<dbReference type="KEGG" id="ddu:GF1_22900"/>
<dbReference type="InterPro" id="IPR000644">
    <property type="entry name" value="CBS_dom"/>
</dbReference>
<gene>
    <name evidence="4" type="ORF">GF1_22900</name>
</gene>
<dbReference type="Proteomes" id="UP001063350">
    <property type="component" value="Chromosome"/>
</dbReference>